<evidence type="ECO:0000313" key="3">
    <source>
        <dbReference type="Proteomes" id="UP000288168"/>
    </source>
</evidence>
<keyword evidence="1" id="KW-0472">Membrane</keyword>
<dbReference type="EMBL" id="NKCI01000154">
    <property type="protein sequence ID" value="RSL51084.1"/>
    <property type="molecule type" value="Genomic_DNA"/>
</dbReference>
<organism evidence="2 3">
    <name type="scientific">Fusarium duplospermum</name>
    <dbReference type="NCBI Taxonomy" id="1325734"/>
    <lineage>
        <taxon>Eukaryota</taxon>
        <taxon>Fungi</taxon>
        <taxon>Dikarya</taxon>
        <taxon>Ascomycota</taxon>
        <taxon>Pezizomycotina</taxon>
        <taxon>Sordariomycetes</taxon>
        <taxon>Hypocreomycetidae</taxon>
        <taxon>Hypocreales</taxon>
        <taxon>Nectriaceae</taxon>
        <taxon>Fusarium</taxon>
        <taxon>Fusarium solani species complex</taxon>
    </lineage>
</organism>
<feature type="transmembrane region" description="Helical" evidence="1">
    <location>
        <begin position="20"/>
        <end position="42"/>
    </location>
</feature>
<protein>
    <submittedName>
        <fullName evidence="2">Uncharacterized protein</fullName>
    </submittedName>
</protein>
<keyword evidence="1" id="KW-1133">Transmembrane helix</keyword>
<keyword evidence="3" id="KW-1185">Reference proteome</keyword>
<gene>
    <name evidence="2" type="ORF">CEP54_011620</name>
</gene>
<keyword evidence="1" id="KW-0812">Transmembrane</keyword>
<evidence type="ECO:0000256" key="1">
    <source>
        <dbReference type="SAM" id="Phobius"/>
    </source>
</evidence>
<dbReference type="AlphaFoldDB" id="A0A428PDG7"/>
<sequence length="94" mass="10672">MAYRNYHSTPMNEEEAARAAIVGLFLITFFATFSAILVLRIVDGLHGSLIRIVDGLPGLLIRFMDFVGDLQDVLMETIARVNEELRRDAEEHHE</sequence>
<name>A0A428PDG7_9HYPO</name>
<evidence type="ECO:0000313" key="2">
    <source>
        <dbReference type="EMBL" id="RSL51084.1"/>
    </source>
</evidence>
<accession>A0A428PDG7</accession>
<comment type="caution">
    <text evidence="2">The sequence shown here is derived from an EMBL/GenBank/DDBJ whole genome shotgun (WGS) entry which is preliminary data.</text>
</comment>
<reference evidence="2 3" key="1">
    <citation type="submission" date="2017-06" db="EMBL/GenBank/DDBJ databases">
        <title>Comparative genomic analysis of Ambrosia Fusariam Clade fungi.</title>
        <authorList>
            <person name="Stajich J.E."/>
            <person name="Carrillo J."/>
            <person name="Kijimoto T."/>
            <person name="Eskalen A."/>
            <person name="O'Donnell K."/>
            <person name="Kasson M."/>
        </authorList>
    </citation>
    <scope>NUCLEOTIDE SEQUENCE [LARGE SCALE GENOMIC DNA]</scope>
    <source>
        <strain evidence="2 3">NRRL62584</strain>
    </source>
</reference>
<dbReference type="Proteomes" id="UP000288168">
    <property type="component" value="Unassembled WGS sequence"/>
</dbReference>
<proteinExistence type="predicted"/>